<keyword evidence="3" id="KW-1185">Reference proteome</keyword>
<feature type="compositionally biased region" description="Basic and acidic residues" evidence="1">
    <location>
        <begin position="34"/>
        <end position="45"/>
    </location>
</feature>
<accession>A0ABU2W766</accession>
<sequence length="179" mass="20048">MIWSSEDLARDLVRRNSTGGLTLAQVTEAVSEAASREQETRKELRSPSSRVQEPFAWDPEELAERWAARHTEWRRIQALMQASGWGTYKPEQDVEGTLWAQEREERRAGFLARHAADREQAADGLRADIWLSARAGRLIRALAARTGLTPDQVVAQITENAVLSDDGTVTVSVPPFTPR</sequence>
<evidence type="ECO:0000313" key="2">
    <source>
        <dbReference type="EMBL" id="MDT0493714.1"/>
    </source>
</evidence>
<dbReference type="EMBL" id="JAVRFG010000036">
    <property type="protein sequence ID" value="MDT0493714.1"/>
    <property type="molecule type" value="Genomic_DNA"/>
</dbReference>
<evidence type="ECO:0000313" key="3">
    <source>
        <dbReference type="Proteomes" id="UP001180556"/>
    </source>
</evidence>
<reference evidence="3" key="1">
    <citation type="submission" date="2023-07" db="EMBL/GenBank/DDBJ databases">
        <title>30 novel species of actinomycetes from the DSMZ collection.</title>
        <authorList>
            <person name="Nouioui I."/>
        </authorList>
    </citation>
    <scope>NUCLEOTIDE SEQUENCE [LARGE SCALE GENOMIC DNA]</scope>
    <source>
        <strain evidence="3">DSM 40932</strain>
    </source>
</reference>
<feature type="region of interest" description="Disordered" evidence="1">
    <location>
        <begin position="32"/>
        <end position="52"/>
    </location>
</feature>
<protein>
    <submittedName>
        <fullName evidence="2">Uncharacterized protein</fullName>
    </submittedName>
</protein>
<gene>
    <name evidence="2" type="ORF">RM717_24745</name>
</gene>
<evidence type="ECO:0000256" key="1">
    <source>
        <dbReference type="SAM" id="MobiDB-lite"/>
    </source>
</evidence>
<comment type="caution">
    <text evidence="2">The sequence shown here is derived from an EMBL/GenBank/DDBJ whole genome shotgun (WGS) entry which is preliminary data.</text>
</comment>
<name>A0ABU2W766_9ACTN</name>
<organism evidence="2 3">
    <name type="scientific">Streptomyces stephensoniae</name>
    <dbReference type="NCBI Taxonomy" id="3375367"/>
    <lineage>
        <taxon>Bacteria</taxon>
        <taxon>Bacillati</taxon>
        <taxon>Actinomycetota</taxon>
        <taxon>Actinomycetes</taxon>
        <taxon>Kitasatosporales</taxon>
        <taxon>Streptomycetaceae</taxon>
        <taxon>Streptomyces</taxon>
    </lineage>
</organism>
<proteinExistence type="predicted"/>
<dbReference type="RefSeq" id="WP_311604126.1">
    <property type="nucleotide sequence ID" value="NZ_JAVRFG010000036.1"/>
</dbReference>
<dbReference type="Proteomes" id="UP001180556">
    <property type="component" value="Unassembled WGS sequence"/>
</dbReference>